<dbReference type="Gene3D" id="3.10.20.30">
    <property type="match status" value="1"/>
</dbReference>
<name>A0A1N6M0B7_9VIBR</name>
<keyword evidence="10" id="KW-0560">Oxidoreductase</keyword>
<organism evidence="10 11">
    <name type="scientific">Vibrio spartinae</name>
    <dbReference type="NCBI Taxonomy" id="1918945"/>
    <lineage>
        <taxon>Bacteria</taxon>
        <taxon>Pseudomonadati</taxon>
        <taxon>Pseudomonadota</taxon>
        <taxon>Gammaproteobacteria</taxon>
        <taxon>Vibrionales</taxon>
        <taxon>Vibrionaceae</taxon>
        <taxon>Vibrio</taxon>
    </lineage>
</organism>
<keyword evidence="7" id="KW-0411">Iron-sulfur</keyword>
<evidence type="ECO:0000256" key="1">
    <source>
        <dbReference type="ARBA" id="ARBA00007874"/>
    </source>
</evidence>
<dbReference type="PANTHER" id="PTHR43112:SF3">
    <property type="entry name" value="FERREDOXIN-2, CHLOROPLASTIC"/>
    <property type="match status" value="1"/>
</dbReference>
<evidence type="ECO:0000256" key="3">
    <source>
        <dbReference type="ARBA" id="ARBA00022714"/>
    </source>
</evidence>
<dbReference type="Proteomes" id="UP000184774">
    <property type="component" value="Unassembled WGS sequence"/>
</dbReference>
<keyword evidence="2" id="KW-0813">Transport</keyword>
<evidence type="ECO:0000313" key="10">
    <source>
        <dbReference type="EMBL" id="SIO92852.1"/>
    </source>
</evidence>
<comment type="cofactor">
    <cofactor evidence="8">
        <name>[2Fe-2S] cluster</name>
        <dbReference type="ChEBI" id="CHEBI:190135"/>
    </cofactor>
</comment>
<dbReference type="RefSeq" id="WP_074371468.1">
    <property type="nucleotide sequence ID" value="NZ_AP024907.1"/>
</dbReference>
<dbReference type="AlphaFoldDB" id="A0A1N6M0B7"/>
<sequence length="90" mass="10090">MENNKCIINQRTVEFPLDKKNSILDAALKHGIDLHYNCRAGFCGRCKVLLKKGQIDMDHSGGISRIEIKENYILACCSTPLTPIEIEVIS</sequence>
<dbReference type="EMBL" id="FSSB01000006">
    <property type="protein sequence ID" value="SIO92852.1"/>
    <property type="molecule type" value="Genomic_DNA"/>
</dbReference>
<dbReference type="CDD" id="cd00207">
    <property type="entry name" value="fer2"/>
    <property type="match status" value="1"/>
</dbReference>
<gene>
    <name evidence="10" type="primary">ascD_1</name>
    <name evidence="10" type="ORF">VSP9026_00482</name>
</gene>
<dbReference type="InterPro" id="IPR001041">
    <property type="entry name" value="2Fe-2S_ferredoxin-type"/>
</dbReference>
<dbReference type="SUPFAM" id="SSF54292">
    <property type="entry name" value="2Fe-2S ferredoxin-like"/>
    <property type="match status" value="1"/>
</dbReference>
<dbReference type="PANTHER" id="PTHR43112">
    <property type="entry name" value="FERREDOXIN"/>
    <property type="match status" value="1"/>
</dbReference>
<keyword evidence="5" id="KW-0249">Electron transport</keyword>
<evidence type="ECO:0000256" key="7">
    <source>
        <dbReference type="ARBA" id="ARBA00023014"/>
    </source>
</evidence>
<dbReference type="PROSITE" id="PS51085">
    <property type="entry name" value="2FE2S_FER_2"/>
    <property type="match status" value="1"/>
</dbReference>
<evidence type="ECO:0000259" key="9">
    <source>
        <dbReference type="PROSITE" id="PS51085"/>
    </source>
</evidence>
<keyword evidence="4" id="KW-0479">Metal-binding</keyword>
<dbReference type="GO" id="GO:0046872">
    <property type="term" value="F:metal ion binding"/>
    <property type="evidence" value="ECO:0007669"/>
    <property type="project" value="UniProtKB-KW"/>
</dbReference>
<accession>A0A1N6M0B7</accession>
<evidence type="ECO:0000256" key="6">
    <source>
        <dbReference type="ARBA" id="ARBA00023004"/>
    </source>
</evidence>
<dbReference type="GO" id="GO:0016491">
    <property type="term" value="F:oxidoreductase activity"/>
    <property type="evidence" value="ECO:0007669"/>
    <property type="project" value="UniProtKB-KW"/>
</dbReference>
<reference evidence="10 11" key="1">
    <citation type="submission" date="2016-12" db="EMBL/GenBank/DDBJ databases">
        <authorList>
            <person name="Song W.-J."/>
            <person name="Kurnit D.M."/>
        </authorList>
    </citation>
    <scope>NUCLEOTIDE SEQUENCE [LARGE SCALE GENOMIC DNA]</scope>
    <source>
        <strain evidence="10 11">CECT 9026</strain>
    </source>
</reference>
<evidence type="ECO:0000256" key="8">
    <source>
        <dbReference type="ARBA" id="ARBA00034078"/>
    </source>
</evidence>
<dbReference type="GO" id="GO:0051537">
    <property type="term" value="F:2 iron, 2 sulfur cluster binding"/>
    <property type="evidence" value="ECO:0007669"/>
    <property type="project" value="UniProtKB-KW"/>
</dbReference>
<dbReference type="EC" id="1.17.1.-" evidence="10"/>
<dbReference type="Pfam" id="PF00111">
    <property type="entry name" value="Fer2"/>
    <property type="match status" value="1"/>
</dbReference>
<dbReference type="OrthoDB" id="581532at2"/>
<proteinExistence type="inferred from homology"/>
<protein>
    <submittedName>
        <fullName evidence="10">CDP-6-deoxy-L-threo-D-glycero-4-hexulose-3-dehydrase reductase</fullName>
        <ecNumber evidence="10">1.17.1.-</ecNumber>
    </submittedName>
</protein>
<feature type="domain" description="2Fe-2S ferredoxin-type" evidence="9">
    <location>
        <begin position="1"/>
        <end position="90"/>
    </location>
</feature>
<comment type="similarity">
    <text evidence="1">Belongs to the 2Fe2S plant-type ferredoxin family.</text>
</comment>
<evidence type="ECO:0000256" key="2">
    <source>
        <dbReference type="ARBA" id="ARBA00022448"/>
    </source>
</evidence>
<dbReference type="InterPro" id="IPR036010">
    <property type="entry name" value="2Fe-2S_ferredoxin-like_sf"/>
</dbReference>
<evidence type="ECO:0000313" key="11">
    <source>
        <dbReference type="Proteomes" id="UP000184774"/>
    </source>
</evidence>
<keyword evidence="6" id="KW-0408">Iron</keyword>
<keyword evidence="3" id="KW-0001">2Fe-2S</keyword>
<evidence type="ECO:0000256" key="5">
    <source>
        <dbReference type="ARBA" id="ARBA00022982"/>
    </source>
</evidence>
<evidence type="ECO:0000256" key="4">
    <source>
        <dbReference type="ARBA" id="ARBA00022723"/>
    </source>
</evidence>
<dbReference type="InterPro" id="IPR012675">
    <property type="entry name" value="Beta-grasp_dom_sf"/>
</dbReference>